<organism evidence="12 13">
    <name type="scientific">Waltera acetigignens</name>
    <dbReference type="NCBI Taxonomy" id="2981769"/>
    <lineage>
        <taxon>Bacteria</taxon>
        <taxon>Bacillati</taxon>
        <taxon>Bacillota</taxon>
        <taxon>Clostridia</taxon>
        <taxon>Lachnospirales</taxon>
        <taxon>Lachnospiraceae</taxon>
        <taxon>Waltera</taxon>
    </lineage>
</organism>
<gene>
    <name evidence="9 12" type="primary">xylB</name>
    <name evidence="12" type="ORF">LKD75_16860</name>
</gene>
<dbReference type="PANTHER" id="PTHR43095">
    <property type="entry name" value="SUGAR KINASE"/>
    <property type="match status" value="1"/>
</dbReference>
<evidence type="ECO:0000259" key="11">
    <source>
        <dbReference type="Pfam" id="PF02782"/>
    </source>
</evidence>
<dbReference type="PANTHER" id="PTHR43095:SF5">
    <property type="entry name" value="XYLULOSE KINASE"/>
    <property type="match status" value="1"/>
</dbReference>
<keyword evidence="2 9" id="KW-0859">Xylose metabolism</keyword>
<dbReference type="GO" id="GO:0005524">
    <property type="term" value="F:ATP binding"/>
    <property type="evidence" value="ECO:0007669"/>
    <property type="project" value="UniProtKB-KW"/>
</dbReference>
<evidence type="ECO:0000256" key="7">
    <source>
        <dbReference type="ARBA" id="ARBA00023277"/>
    </source>
</evidence>
<keyword evidence="4 9" id="KW-0547">Nucleotide-binding</keyword>
<dbReference type="SUPFAM" id="SSF53067">
    <property type="entry name" value="Actin-like ATPase domain"/>
    <property type="match status" value="2"/>
</dbReference>
<proteinExistence type="inferred from homology"/>
<dbReference type="InterPro" id="IPR018485">
    <property type="entry name" value="FGGY_C"/>
</dbReference>
<dbReference type="Proteomes" id="UP001197795">
    <property type="component" value="Unassembled WGS sequence"/>
</dbReference>
<protein>
    <recommendedName>
        <fullName evidence="9">Xylulose kinase</fullName>
        <shortName evidence="9">Xylulokinase</shortName>
        <ecNumber evidence="9">2.7.1.17</ecNumber>
    </recommendedName>
</protein>
<comment type="catalytic activity">
    <reaction evidence="9">
        <text>D-xylulose + ATP = D-xylulose 5-phosphate + ADP + H(+)</text>
        <dbReference type="Rhea" id="RHEA:10964"/>
        <dbReference type="ChEBI" id="CHEBI:15378"/>
        <dbReference type="ChEBI" id="CHEBI:17140"/>
        <dbReference type="ChEBI" id="CHEBI:30616"/>
        <dbReference type="ChEBI" id="CHEBI:57737"/>
        <dbReference type="ChEBI" id="CHEBI:456216"/>
        <dbReference type="EC" id="2.7.1.17"/>
    </reaction>
</comment>
<dbReference type="Pfam" id="PF00370">
    <property type="entry name" value="FGGY_N"/>
    <property type="match status" value="1"/>
</dbReference>
<dbReference type="InterPro" id="IPR006000">
    <property type="entry name" value="Xylulokinase"/>
</dbReference>
<dbReference type="NCBIfam" id="TIGR01312">
    <property type="entry name" value="XylB"/>
    <property type="match status" value="1"/>
</dbReference>
<evidence type="ECO:0000259" key="10">
    <source>
        <dbReference type="Pfam" id="PF00370"/>
    </source>
</evidence>
<dbReference type="InterPro" id="IPR043129">
    <property type="entry name" value="ATPase_NBD"/>
</dbReference>
<comment type="similarity">
    <text evidence="1 8">Belongs to the FGGY kinase family.</text>
</comment>
<dbReference type="GO" id="GO:0005997">
    <property type="term" value="P:xylulose metabolic process"/>
    <property type="evidence" value="ECO:0007669"/>
    <property type="project" value="InterPro"/>
</dbReference>
<keyword evidence="7 9" id="KW-0119">Carbohydrate metabolism</keyword>
<feature type="domain" description="Carbohydrate kinase FGGY C-terminal" evidence="11">
    <location>
        <begin position="257"/>
        <end position="451"/>
    </location>
</feature>
<evidence type="ECO:0000313" key="13">
    <source>
        <dbReference type="Proteomes" id="UP001197795"/>
    </source>
</evidence>
<evidence type="ECO:0000256" key="6">
    <source>
        <dbReference type="ARBA" id="ARBA00022840"/>
    </source>
</evidence>
<dbReference type="InterPro" id="IPR018484">
    <property type="entry name" value="FGGY_N"/>
</dbReference>
<evidence type="ECO:0000256" key="9">
    <source>
        <dbReference type="RuleBase" id="RU364073"/>
    </source>
</evidence>
<evidence type="ECO:0000256" key="4">
    <source>
        <dbReference type="ARBA" id="ARBA00022741"/>
    </source>
</evidence>
<dbReference type="AlphaFoldDB" id="A0AAE3DA85"/>
<evidence type="ECO:0000256" key="8">
    <source>
        <dbReference type="RuleBase" id="RU003733"/>
    </source>
</evidence>
<dbReference type="PROSITE" id="PS00445">
    <property type="entry name" value="FGGY_KINASES_2"/>
    <property type="match status" value="1"/>
</dbReference>
<sequence>MKYLMAHDLGTSGNKATLYDCDGVLIGSCVESYVVSYPKDTWAEVNPIDLWRAVCNSTKQLLEKTGIKAEDIAAVSFSGQMMGCLVVDQDGVPLRPMMIWADTRSVKQEQFMKDAIGEKRGYQITGHRLSASYSAAKLLWIKENEPQIYDRAYRMLQAKDYIIYRLTGQFVTDLSDASGTNLLDIEKQTWSTELIQAFQIRAELLPELHSSSDIAGTVTKQAAKETGLIEGMPVVIGGGDGSCACVGAGVVRKGKIYNVLGSSSWISMASDHPFYDDQMRTFNWIHLDPKLYTPCGTMQTAGMSYAWYRDAFCQLERKIAHEEQKDFYMLLEQGISSSPPGANGLLYLPYLLGERSPRWNVDARAAFIGIGISTSKEDMLRSVLEGVGYNLRVILELLEQIQPVKTITMIGGGVKSMVWRQILSDIYGKKLEFPQYLEEATSMGAAICAGVGIGIFADYSVAEKWNMVQSYQIPKQQNVQLYEELYRVFNKSYESLKDVFGELGTFRRNNTNNQ</sequence>
<evidence type="ECO:0000256" key="1">
    <source>
        <dbReference type="ARBA" id="ARBA00009156"/>
    </source>
</evidence>
<comment type="caution">
    <text evidence="12">The sequence shown here is derived from an EMBL/GenBank/DDBJ whole genome shotgun (WGS) entry which is preliminary data.</text>
</comment>
<evidence type="ECO:0000256" key="3">
    <source>
        <dbReference type="ARBA" id="ARBA00022679"/>
    </source>
</evidence>
<dbReference type="CDD" id="cd07805">
    <property type="entry name" value="ASKHA_NBD_FGGY_CvXK-like"/>
    <property type="match status" value="1"/>
</dbReference>
<feature type="domain" description="Carbohydrate kinase FGGY N-terminal" evidence="10">
    <location>
        <begin position="3"/>
        <end position="247"/>
    </location>
</feature>
<dbReference type="InterPro" id="IPR018483">
    <property type="entry name" value="Carb_kinase_FGGY_CS"/>
</dbReference>
<dbReference type="EMBL" id="JAJEPV010000066">
    <property type="protein sequence ID" value="MCC2121231.1"/>
    <property type="molecule type" value="Genomic_DNA"/>
</dbReference>
<dbReference type="RefSeq" id="WP_227733951.1">
    <property type="nucleotide sequence ID" value="NZ_JAJEPV010000066.1"/>
</dbReference>
<keyword evidence="3 8" id="KW-0808">Transferase</keyword>
<dbReference type="GO" id="GO:0042732">
    <property type="term" value="P:D-xylose metabolic process"/>
    <property type="evidence" value="ECO:0007669"/>
    <property type="project" value="UniProtKB-KW"/>
</dbReference>
<keyword evidence="5 8" id="KW-0418">Kinase</keyword>
<keyword evidence="13" id="KW-1185">Reference proteome</keyword>
<dbReference type="InterPro" id="IPR050406">
    <property type="entry name" value="FGGY_Carb_Kinase"/>
</dbReference>
<accession>A0AAE3DA85</accession>
<dbReference type="GO" id="GO:0004856">
    <property type="term" value="F:D-xylulokinase activity"/>
    <property type="evidence" value="ECO:0007669"/>
    <property type="project" value="UniProtKB-EC"/>
</dbReference>
<evidence type="ECO:0000256" key="2">
    <source>
        <dbReference type="ARBA" id="ARBA00022629"/>
    </source>
</evidence>
<dbReference type="PIRSF" id="PIRSF000538">
    <property type="entry name" value="GlpK"/>
    <property type="match status" value="1"/>
</dbReference>
<reference evidence="12 13" key="1">
    <citation type="submission" date="2021-10" db="EMBL/GenBank/DDBJ databases">
        <title>Anaerobic single-cell dispensing facilitates the cultivation of human gut bacteria.</title>
        <authorList>
            <person name="Afrizal A."/>
        </authorList>
    </citation>
    <scope>NUCLEOTIDE SEQUENCE [LARGE SCALE GENOMIC DNA]</scope>
    <source>
        <strain evidence="12 13">CLA-AA-H273</strain>
    </source>
</reference>
<evidence type="ECO:0000313" key="12">
    <source>
        <dbReference type="EMBL" id="MCC2121231.1"/>
    </source>
</evidence>
<dbReference type="EC" id="2.7.1.17" evidence="9"/>
<dbReference type="Gene3D" id="3.30.420.40">
    <property type="match status" value="2"/>
</dbReference>
<keyword evidence="6 9" id="KW-0067">ATP-binding</keyword>
<dbReference type="InterPro" id="IPR000577">
    <property type="entry name" value="Carb_kinase_FGGY"/>
</dbReference>
<evidence type="ECO:0000256" key="5">
    <source>
        <dbReference type="ARBA" id="ARBA00022777"/>
    </source>
</evidence>
<dbReference type="PROSITE" id="PS00933">
    <property type="entry name" value="FGGY_KINASES_1"/>
    <property type="match status" value="1"/>
</dbReference>
<name>A0AAE3DA85_9FIRM</name>
<dbReference type="Pfam" id="PF02782">
    <property type="entry name" value="FGGY_C"/>
    <property type="match status" value="1"/>
</dbReference>